<comment type="caution">
    <text evidence="4">The sequence shown here is derived from an EMBL/GenBank/DDBJ whole genome shotgun (WGS) entry which is preliminary data.</text>
</comment>
<feature type="compositionally biased region" description="Basic residues" evidence="1">
    <location>
        <begin position="227"/>
        <end position="237"/>
    </location>
</feature>
<feature type="transmembrane region" description="Helical" evidence="2">
    <location>
        <begin position="143"/>
        <end position="164"/>
    </location>
</feature>
<keyword evidence="2" id="KW-0472">Membrane</keyword>
<sequence length="237" mass="25193">MDVDCSHFREGISARLDGEEPQISAAELDEHLAACAGCREWQRGVVDLTRRLRIRPAEPVPDLVSGVLAAQPHRRRWPRLLLGCVAVCQLLLGLVQATGLVALGHGDHGESMGAHLFNESTAWNVALGVGLLLSAVRPRTVSGLLPVLSAFLVVLTGFSVVDLINDAVPAARLLSHGFLVAGLVLLVLVRHDQRGAPRPGAAESPGQRASAGGTAEPPDQDDESERHHLRPVSHHAA</sequence>
<evidence type="ECO:0000259" key="3">
    <source>
        <dbReference type="Pfam" id="PF13490"/>
    </source>
</evidence>
<keyword evidence="2" id="KW-1133">Transmembrane helix</keyword>
<feature type="region of interest" description="Disordered" evidence="1">
    <location>
        <begin position="195"/>
        <end position="237"/>
    </location>
</feature>
<keyword evidence="2" id="KW-0812">Transmembrane</keyword>
<gene>
    <name evidence="4" type="ORF">OU415_26125</name>
</gene>
<feature type="transmembrane region" description="Helical" evidence="2">
    <location>
        <begin position="170"/>
        <end position="189"/>
    </location>
</feature>
<dbReference type="EMBL" id="JAQGLA010000056">
    <property type="protein sequence ID" value="MDA3628937.1"/>
    <property type="molecule type" value="Genomic_DNA"/>
</dbReference>
<dbReference type="InterPro" id="IPR027383">
    <property type="entry name" value="Znf_put"/>
</dbReference>
<protein>
    <submittedName>
        <fullName evidence="4">Zf-HC2 domain-containing protein</fullName>
    </submittedName>
</protein>
<evidence type="ECO:0000256" key="2">
    <source>
        <dbReference type="SAM" id="Phobius"/>
    </source>
</evidence>
<accession>A0ABT4V6M6</accession>
<evidence type="ECO:0000313" key="5">
    <source>
        <dbReference type="Proteomes" id="UP001210380"/>
    </source>
</evidence>
<dbReference type="Proteomes" id="UP001210380">
    <property type="component" value="Unassembled WGS sequence"/>
</dbReference>
<proteinExistence type="predicted"/>
<feature type="transmembrane region" description="Helical" evidence="2">
    <location>
        <begin position="116"/>
        <end position="136"/>
    </location>
</feature>
<evidence type="ECO:0000313" key="4">
    <source>
        <dbReference type="EMBL" id="MDA3628937.1"/>
    </source>
</evidence>
<name>A0ABT4V6M6_9PSEU</name>
<evidence type="ECO:0000256" key="1">
    <source>
        <dbReference type="SAM" id="MobiDB-lite"/>
    </source>
</evidence>
<reference evidence="4 5" key="1">
    <citation type="submission" date="2022-11" db="EMBL/GenBank/DDBJ databases">
        <title>Draft genome sequence of Saccharopolyspora sp. WRP15-2 isolated from rhizosphere soils of wild rice in Thailand.</title>
        <authorList>
            <person name="Duangmal K."/>
            <person name="Kammanee S."/>
            <person name="Muangham S."/>
        </authorList>
    </citation>
    <scope>NUCLEOTIDE SEQUENCE [LARGE SCALE GENOMIC DNA]</scope>
    <source>
        <strain evidence="4 5">WRP15-2</strain>
    </source>
</reference>
<keyword evidence="5" id="KW-1185">Reference proteome</keyword>
<feature type="transmembrane region" description="Helical" evidence="2">
    <location>
        <begin position="80"/>
        <end position="104"/>
    </location>
</feature>
<dbReference type="Pfam" id="PF13490">
    <property type="entry name" value="zf-HC2"/>
    <property type="match status" value="1"/>
</dbReference>
<organism evidence="4 5">
    <name type="scientific">Saccharopolyspora oryzae</name>
    <dbReference type="NCBI Taxonomy" id="2997343"/>
    <lineage>
        <taxon>Bacteria</taxon>
        <taxon>Bacillati</taxon>
        <taxon>Actinomycetota</taxon>
        <taxon>Actinomycetes</taxon>
        <taxon>Pseudonocardiales</taxon>
        <taxon>Pseudonocardiaceae</taxon>
        <taxon>Saccharopolyspora</taxon>
    </lineage>
</organism>
<feature type="domain" description="Putative zinc-finger" evidence="3">
    <location>
        <begin position="5"/>
        <end position="39"/>
    </location>
</feature>